<name>A0ABN7SKC5_OIKDI</name>
<feature type="region of interest" description="Disordered" evidence="1">
    <location>
        <begin position="132"/>
        <end position="187"/>
    </location>
</feature>
<feature type="compositionally biased region" description="Basic and acidic residues" evidence="1">
    <location>
        <begin position="173"/>
        <end position="187"/>
    </location>
</feature>
<reference evidence="2 3" key="1">
    <citation type="submission" date="2021-04" db="EMBL/GenBank/DDBJ databases">
        <authorList>
            <person name="Bliznina A."/>
        </authorList>
    </citation>
    <scope>NUCLEOTIDE SEQUENCE [LARGE SCALE GENOMIC DNA]</scope>
</reference>
<keyword evidence="3" id="KW-1185">Reference proteome</keyword>
<feature type="compositionally biased region" description="Basic and acidic residues" evidence="1">
    <location>
        <begin position="51"/>
        <end position="65"/>
    </location>
</feature>
<dbReference type="EMBL" id="OU015566">
    <property type="protein sequence ID" value="CAG5102729.1"/>
    <property type="molecule type" value="Genomic_DNA"/>
</dbReference>
<protein>
    <submittedName>
        <fullName evidence="2">Oidioi.mRNA.OKI2018_I69.chr1.g438.t1.cds</fullName>
    </submittedName>
</protein>
<feature type="region of interest" description="Disordered" evidence="1">
    <location>
        <begin position="51"/>
        <end position="110"/>
    </location>
</feature>
<evidence type="ECO:0000313" key="3">
    <source>
        <dbReference type="Proteomes" id="UP001158576"/>
    </source>
</evidence>
<proteinExistence type="predicted"/>
<evidence type="ECO:0000256" key="1">
    <source>
        <dbReference type="SAM" id="MobiDB-lite"/>
    </source>
</evidence>
<feature type="compositionally biased region" description="Basic residues" evidence="1">
    <location>
        <begin position="142"/>
        <end position="164"/>
    </location>
</feature>
<sequence>MSDAEDQRGFVKYTELGSMRKRSNPLEQRSRIQEEQLEAQHREICRQAAVLRDEPLAEENRRDLFNRLSQRKQQGKAGPSSEEPTDIEEPRQGPRRGARFGETGGVGPAFHRGMNEIFNSLDEAARNPGKAFRKALTPGKKTPSRKTPAKKTPGRKTPGKKSAKKIVGSMVRGRRETFKQSPRDQADHNEELPIQLVVRLLGQYLNVDDREILAEKAAELEAEFERRFGVFWSDLLSGRCRVTFLTRSGRSWNVDGPQWEKEADEQDE</sequence>
<gene>
    <name evidence="2" type="ORF">OKIOD_LOCUS9203</name>
</gene>
<accession>A0ABN7SKC5</accession>
<organism evidence="2 3">
    <name type="scientific">Oikopleura dioica</name>
    <name type="common">Tunicate</name>
    <dbReference type="NCBI Taxonomy" id="34765"/>
    <lineage>
        <taxon>Eukaryota</taxon>
        <taxon>Metazoa</taxon>
        <taxon>Chordata</taxon>
        <taxon>Tunicata</taxon>
        <taxon>Appendicularia</taxon>
        <taxon>Copelata</taxon>
        <taxon>Oikopleuridae</taxon>
        <taxon>Oikopleura</taxon>
    </lineage>
</organism>
<dbReference type="Proteomes" id="UP001158576">
    <property type="component" value="Chromosome 1"/>
</dbReference>
<feature type="region of interest" description="Disordered" evidence="1">
    <location>
        <begin position="1"/>
        <end position="34"/>
    </location>
</feature>
<evidence type="ECO:0000313" key="2">
    <source>
        <dbReference type="EMBL" id="CAG5102729.1"/>
    </source>
</evidence>